<dbReference type="Gene3D" id="3.40.50.2000">
    <property type="entry name" value="Glycogen Phosphorylase B"/>
    <property type="match status" value="2"/>
</dbReference>
<dbReference type="CDD" id="cd03801">
    <property type="entry name" value="GT4_PimA-like"/>
    <property type="match status" value="1"/>
</dbReference>
<dbReference type="PANTHER" id="PTHR45947">
    <property type="entry name" value="SULFOQUINOVOSYL TRANSFERASE SQD2"/>
    <property type="match status" value="1"/>
</dbReference>
<feature type="domain" description="Glycosyltransferase subfamily 4-like N-terminal" evidence="2">
    <location>
        <begin position="15"/>
        <end position="161"/>
    </location>
</feature>
<organism evidence="3 4">
    <name type="scientific">Halosimplex litoreum</name>
    <dbReference type="NCBI Taxonomy" id="1198301"/>
    <lineage>
        <taxon>Archaea</taxon>
        <taxon>Methanobacteriati</taxon>
        <taxon>Methanobacteriota</taxon>
        <taxon>Stenosarchaea group</taxon>
        <taxon>Halobacteria</taxon>
        <taxon>Halobacteriales</taxon>
        <taxon>Haloarculaceae</taxon>
        <taxon>Halosimplex</taxon>
    </lineage>
</organism>
<accession>A0A7T3KWP0</accession>
<dbReference type="Pfam" id="PF13439">
    <property type="entry name" value="Glyco_transf_4"/>
    <property type="match status" value="1"/>
</dbReference>
<feature type="domain" description="Glycosyl transferase family 1" evidence="1">
    <location>
        <begin position="171"/>
        <end position="337"/>
    </location>
</feature>
<dbReference type="OrthoDB" id="131038at2157"/>
<name>A0A7T3KWP0_9EURY</name>
<protein>
    <submittedName>
        <fullName evidence="3">Glycosyltransferase family 4 protein</fullName>
    </submittedName>
</protein>
<dbReference type="Proteomes" id="UP000595001">
    <property type="component" value="Chromosome"/>
</dbReference>
<reference evidence="3 4" key="1">
    <citation type="submission" date="2020-12" db="EMBL/GenBank/DDBJ databases">
        <title>Halosimplex halophilum sp. nov. and Halosimplex salinum sp. nov., two new members of the genus Halosimplex.</title>
        <authorList>
            <person name="Cui H.L."/>
        </authorList>
    </citation>
    <scope>NUCLEOTIDE SEQUENCE [LARGE SCALE GENOMIC DNA]</scope>
    <source>
        <strain evidence="3 4">YGH94</strain>
    </source>
</reference>
<dbReference type="SUPFAM" id="SSF53756">
    <property type="entry name" value="UDP-Glycosyltransferase/glycogen phosphorylase"/>
    <property type="match status" value="1"/>
</dbReference>
<dbReference type="GeneID" id="60588215"/>
<sequence length="359" mass="39658">MDVLLVAPLFPPDTGGIQTVMKNFAIHTNHSLTVLTEKDKGDPSLNSDATIVKRKFSGLRGRANVLRWIVRHQAKFDLIYFCSIMPFLSAPASRFKNVVVHSHGREVIRNRPFISKVGFAVATRSGVNFIAVSDWTKQALLDSGAERDRMQVIHNGTDYQRFATENSESNVEIPINDEMFTILTVSRLDPRKGHDIVLDAIAGVSGVEYLIVGSGEQQSELQEKVQSLGIQNRVRFAGYVPDDELPAYYNLSDAFVMPARHIEETGNIEGFGISFLESNAAGTAVIGSDTGGIPSAIKDGKTGLLCEPSPDSVQETILRLKDNEDLRIELEQNGIEWAKEHDWPSIVDEIDDALVEFSC</sequence>
<dbReference type="InterPro" id="IPR050194">
    <property type="entry name" value="Glycosyltransferase_grp1"/>
</dbReference>
<gene>
    <name evidence="3" type="ORF">I7X12_06940</name>
</gene>
<keyword evidence="3" id="KW-0808">Transferase</keyword>
<dbReference type="GO" id="GO:0016758">
    <property type="term" value="F:hexosyltransferase activity"/>
    <property type="evidence" value="ECO:0007669"/>
    <property type="project" value="TreeGrafter"/>
</dbReference>
<dbReference type="PANTHER" id="PTHR45947:SF3">
    <property type="entry name" value="SULFOQUINOVOSYL TRANSFERASE SQD2"/>
    <property type="match status" value="1"/>
</dbReference>
<dbReference type="RefSeq" id="WP_198063117.1">
    <property type="nucleotide sequence ID" value="NZ_CP065856.1"/>
</dbReference>
<dbReference type="KEGG" id="hlt:I7X12_06940"/>
<dbReference type="EMBL" id="CP065856">
    <property type="protein sequence ID" value="QPV64344.1"/>
    <property type="molecule type" value="Genomic_DNA"/>
</dbReference>
<dbReference type="AlphaFoldDB" id="A0A7T3KWP0"/>
<evidence type="ECO:0000313" key="4">
    <source>
        <dbReference type="Proteomes" id="UP000595001"/>
    </source>
</evidence>
<dbReference type="Pfam" id="PF00534">
    <property type="entry name" value="Glycos_transf_1"/>
    <property type="match status" value="1"/>
</dbReference>
<evidence type="ECO:0000259" key="2">
    <source>
        <dbReference type="Pfam" id="PF13439"/>
    </source>
</evidence>
<evidence type="ECO:0000259" key="1">
    <source>
        <dbReference type="Pfam" id="PF00534"/>
    </source>
</evidence>
<keyword evidence="4" id="KW-1185">Reference proteome</keyword>
<evidence type="ECO:0000313" key="3">
    <source>
        <dbReference type="EMBL" id="QPV64344.1"/>
    </source>
</evidence>
<dbReference type="InterPro" id="IPR028098">
    <property type="entry name" value="Glyco_trans_4-like_N"/>
</dbReference>
<proteinExistence type="predicted"/>
<dbReference type="InterPro" id="IPR001296">
    <property type="entry name" value="Glyco_trans_1"/>
</dbReference>